<name>A0A1G2QBX6_9BACT</name>
<dbReference type="Pfam" id="PF10648">
    <property type="entry name" value="Gmad2"/>
    <property type="match status" value="1"/>
</dbReference>
<sequence length="212" mass="23564">MRKILFLIIIAVLTYFGSTYLFSNLKKAPKITDFASCEKAGRPIMESYPRQCQGPSGKMYVEKTDNRDLDTDPIILAPDLSRPLVSPLNLAGEARGFWFFEGQFPIKLIDDKNNVVATATAKAKGEWMTTEFVTFSATLNFKNPEAKKGELILIKDNPSGLKSQDQEIRLPIFFQKMNDSIEKINVTKKVSPATTATSTDSGSEEATSSHNN</sequence>
<evidence type="ECO:0000313" key="3">
    <source>
        <dbReference type="EMBL" id="OHA58060.1"/>
    </source>
</evidence>
<proteinExistence type="predicted"/>
<dbReference type="EMBL" id="MHTH01000015">
    <property type="protein sequence ID" value="OHA58060.1"/>
    <property type="molecule type" value="Genomic_DNA"/>
</dbReference>
<dbReference type="InterPro" id="IPR018911">
    <property type="entry name" value="Gmad2_Ig-like_dom"/>
</dbReference>
<gene>
    <name evidence="3" type="ORF">A2370_01720</name>
</gene>
<feature type="domain" description="Bacterial spore germination immunoglobulin-like" evidence="2">
    <location>
        <begin position="85"/>
        <end position="159"/>
    </location>
</feature>
<organism evidence="3 4">
    <name type="scientific">Candidatus Vogelbacteria bacterium RIFOXYB1_FULL_42_16</name>
    <dbReference type="NCBI Taxonomy" id="1802436"/>
    <lineage>
        <taxon>Bacteria</taxon>
        <taxon>Candidatus Vogeliibacteriota</taxon>
    </lineage>
</organism>
<dbReference type="Proteomes" id="UP000176222">
    <property type="component" value="Unassembled WGS sequence"/>
</dbReference>
<feature type="region of interest" description="Disordered" evidence="1">
    <location>
        <begin position="187"/>
        <end position="212"/>
    </location>
</feature>
<accession>A0A1G2QBX6</accession>
<evidence type="ECO:0000259" key="2">
    <source>
        <dbReference type="Pfam" id="PF10648"/>
    </source>
</evidence>
<comment type="caution">
    <text evidence="3">The sequence shown here is derived from an EMBL/GenBank/DDBJ whole genome shotgun (WGS) entry which is preliminary data.</text>
</comment>
<protein>
    <recommendedName>
        <fullName evidence="2">Bacterial spore germination immunoglobulin-like domain-containing protein</fullName>
    </recommendedName>
</protein>
<evidence type="ECO:0000256" key="1">
    <source>
        <dbReference type="SAM" id="MobiDB-lite"/>
    </source>
</evidence>
<feature type="compositionally biased region" description="Polar residues" evidence="1">
    <location>
        <begin position="192"/>
        <end position="212"/>
    </location>
</feature>
<dbReference type="STRING" id="1802436.A2370_01720"/>
<reference evidence="3 4" key="1">
    <citation type="journal article" date="2016" name="Nat. Commun.">
        <title>Thousands of microbial genomes shed light on interconnected biogeochemical processes in an aquifer system.</title>
        <authorList>
            <person name="Anantharaman K."/>
            <person name="Brown C.T."/>
            <person name="Hug L.A."/>
            <person name="Sharon I."/>
            <person name="Castelle C.J."/>
            <person name="Probst A.J."/>
            <person name="Thomas B.C."/>
            <person name="Singh A."/>
            <person name="Wilkins M.J."/>
            <person name="Karaoz U."/>
            <person name="Brodie E.L."/>
            <person name="Williams K.H."/>
            <person name="Hubbard S.S."/>
            <person name="Banfield J.F."/>
        </authorList>
    </citation>
    <scope>NUCLEOTIDE SEQUENCE [LARGE SCALE GENOMIC DNA]</scope>
</reference>
<dbReference type="AlphaFoldDB" id="A0A1G2QBX6"/>
<evidence type="ECO:0000313" key="4">
    <source>
        <dbReference type="Proteomes" id="UP000176222"/>
    </source>
</evidence>